<feature type="region of interest" description="Disordered" evidence="1">
    <location>
        <begin position="71"/>
        <end position="92"/>
    </location>
</feature>
<dbReference type="AlphaFoldDB" id="G4ZKX3"/>
<name>G4ZKX3_PHYSP</name>
<dbReference type="SMR" id="G4ZKX3"/>
<dbReference type="GeneID" id="20646620"/>
<protein>
    <submittedName>
        <fullName evidence="2">Uncharacterized protein</fullName>
    </submittedName>
</protein>
<keyword evidence="3" id="KW-1185">Reference proteome</keyword>
<sequence length="193" mass="21165">MKPPHARSRGEGQGKMTMTASATPRLAEVVLRGGSYASAEETVSEMIKRRKELQKAFAAGDVAKLMGARRRMEGHERGHTRGGPRGSLPRARTEQQCIAAGDVEGMLRVMDDLLVITQTLDPLSHKFLPHKANDLNEKLSKEVKVMKATEVNPICTAAVWALYITEVAKEDSSVTYYKVEVAIAVLRASKLAH</sequence>
<evidence type="ECO:0000313" key="3">
    <source>
        <dbReference type="Proteomes" id="UP000002640"/>
    </source>
</evidence>
<feature type="region of interest" description="Disordered" evidence="1">
    <location>
        <begin position="1"/>
        <end position="23"/>
    </location>
</feature>
<dbReference type="RefSeq" id="XP_009528640.1">
    <property type="nucleotide sequence ID" value="XM_009530345.1"/>
</dbReference>
<dbReference type="Proteomes" id="UP000002640">
    <property type="component" value="Unassembled WGS sequence"/>
</dbReference>
<proteinExistence type="predicted"/>
<organism evidence="2 3">
    <name type="scientific">Phytophthora sojae (strain P6497)</name>
    <name type="common">Soybean stem and root rot agent</name>
    <name type="synonym">Phytophthora megasperma f. sp. glycines</name>
    <dbReference type="NCBI Taxonomy" id="1094619"/>
    <lineage>
        <taxon>Eukaryota</taxon>
        <taxon>Sar</taxon>
        <taxon>Stramenopiles</taxon>
        <taxon>Oomycota</taxon>
        <taxon>Peronosporomycetes</taxon>
        <taxon>Peronosporales</taxon>
        <taxon>Peronosporaceae</taxon>
        <taxon>Phytophthora</taxon>
    </lineage>
</organism>
<accession>G4ZKX3</accession>
<dbReference type="InParanoid" id="G4ZKX3"/>
<reference evidence="2 3" key="1">
    <citation type="journal article" date="2006" name="Science">
        <title>Phytophthora genome sequences uncover evolutionary origins and mechanisms of pathogenesis.</title>
        <authorList>
            <person name="Tyler B.M."/>
            <person name="Tripathy S."/>
            <person name="Zhang X."/>
            <person name="Dehal P."/>
            <person name="Jiang R.H."/>
            <person name="Aerts A."/>
            <person name="Arredondo F.D."/>
            <person name="Baxter L."/>
            <person name="Bensasson D."/>
            <person name="Beynon J.L."/>
            <person name="Chapman J."/>
            <person name="Damasceno C.M."/>
            <person name="Dorrance A.E."/>
            <person name="Dou D."/>
            <person name="Dickerman A.W."/>
            <person name="Dubchak I.L."/>
            <person name="Garbelotto M."/>
            <person name="Gijzen M."/>
            <person name="Gordon S.G."/>
            <person name="Govers F."/>
            <person name="Grunwald N.J."/>
            <person name="Huang W."/>
            <person name="Ivors K.L."/>
            <person name="Jones R.W."/>
            <person name="Kamoun S."/>
            <person name="Krampis K."/>
            <person name="Lamour K.H."/>
            <person name="Lee M.K."/>
            <person name="McDonald W.H."/>
            <person name="Medina M."/>
            <person name="Meijer H.J."/>
            <person name="Nordberg E.K."/>
            <person name="Maclean D.J."/>
            <person name="Ospina-Giraldo M.D."/>
            <person name="Morris P.F."/>
            <person name="Phuntumart V."/>
            <person name="Putnam N.H."/>
            <person name="Rash S."/>
            <person name="Rose J.K."/>
            <person name="Sakihama Y."/>
            <person name="Salamov A.A."/>
            <person name="Savidor A."/>
            <person name="Scheuring C.F."/>
            <person name="Smith B.M."/>
            <person name="Sobral B.W."/>
            <person name="Terry A."/>
            <person name="Torto-Alalibo T.A."/>
            <person name="Win J."/>
            <person name="Xu Z."/>
            <person name="Zhang H."/>
            <person name="Grigoriev I.V."/>
            <person name="Rokhsar D.S."/>
            <person name="Boore J.L."/>
        </authorList>
    </citation>
    <scope>NUCLEOTIDE SEQUENCE [LARGE SCALE GENOMIC DNA]</scope>
    <source>
        <strain evidence="2 3">P6497</strain>
    </source>
</reference>
<dbReference type="KEGG" id="psoj:PHYSODRAFT_333195"/>
<dbReference type="EMBL" id="JH159155">
    <property type="protein sequence ID" value="EGZ14891.1"/>
    <property type="molecule type" value="Genomic_DNA"/>
</dbReference>
<evidence type="ECO:0000256" key="1">
    <source>
        <dbReference type="SAM" id="MobiDB-lite"/>
    </source>
</evidence>
<evidence type="ECO:0000313" key="2">
    <source>
        <dbReference type="EMBL" id="EGZ14891.1"/>
    </source>
</evidence>
<gene>
    <name evidence="2" type="ORF">PHYSODRAFT_333195</name>
</gene>